<dbReference type="GO" id="GO:0005829">
    <property type="term" value="C:cytosol"/>
    <property type="evidence" value="ECO:0007669"/>
    <property type="project" value="TreeGrafter"/>
</dbReference>
<protein>
    <submittedName>
        <fullName evidence="2">Fe-S oxidoreductase</fullName>
    </submittedName>
</protein>
<dbReference type="PANTHER" id="PTHR30296:SF0">
    <property type="entry name" value="LACTATE UTILIZATION PROTEIN A"/>
    <property type="match status" value="1"/>
</dbReference>
<dbReference type="OrthoDB" id="9770306at2"/>
<dbReference type="GO" id="GO:0016491">
    <property type="term" value="F:oxidoreductase activity"/>
    <property type="evidence" value="ECO:0007669"/>
    <property type="project" value="UniProtKB-ARBA"/>
</dbReference>
<dbReference type="KEGG" id="bgm:CAL15_10225"/>
<sequence>MRQLYASSATGGAAAREPRVGLFVTCLVDLFRPSVGFATVELLQQAGCTVVVPDGQTCCGQPALNSGDYGNARELARRTIAAFDDCDYVVAPSGSCIRTLRHDYPDILAHDSRWASRARDFAERCHEITGFLVDVMGGVELRASVPACTVTYHDTCSGLRGLGVRAQPRQLLAQLPQVTLREMRNTEVCCGFGGTFCVKYPELSAKIGGDKAADAASTGAELLLGGDMGCLLHLSGRLRRDAVPIKVCHVTELLTGRHGSGLGQPQ</sequence>
<evidence type="ECO:0000313" key="3">
    <source>
        <dbReference type="Proteomes" id="UP000194161"/>
    </source>
</evidence>
<dbReference type="InterPro" id="IPR004017">
    <property type="entry name" value="Cys_rich_dom"/>
</dbReference>
<dbReference type="RefSeq" id="WP_086078495.1">
    <property type="nucleotide sequence ID" value="NZ_CP021111.1"/>
</dbReference>
<proteinExistence type="predicted"/>
<accession>A0A1W6ZBM6</accession>
<keyword evidence="3" id="KW-1185">Reference proteome</keyword>
<reference evidence="2 3" key="1">
    <citation type="submission" date="2017-05" db="EMBL/GenBank/DDBJ databases">
        <title>Complete and WGS of Bordetella genogroups.</title>
        <authorList>
            <person name="Spilker T."/>
            <person name="LiPuma J."/>
        </authorList>
    </citation>
    <scope>NUCLEOTIDE SEQUENCE [LARGE SCALE GENOMIC DNA]</scope>
    <source>
        <strain evidence="2 3">AU7206</strain>
    </source>
</reference>
<dbReference type="EMBL" id="CP021111">
    <property type="protein sequence ID" value="ARP94729.1"/>
    <property type="molecule type" value="Genomic_DNA"/>
</dbReference>
<feature type="domain" description="Cysteine-rich" evidence="1">
    <location>
        <begin position="20"/>
        <end position="100"/>
    </location>
</feature>
<feature type="domain" description="Cysteine-rich" evidence="1">
    <location>
        <begin position="150"/>
        <end position="234"/>
    </location>
</feature>
<dbReference type="PANTHER" id="PTHR30296">
    <property type="entry name" value="UNCHARACTERIZED PROTEIN YKGE"/>
    <property type="match status" value="1"/>
</dbReference>
<organism evidence="2 3">
    <name type="scientific">Bordetella genomosp. 13</name>
    <dbReference type="NCBI Taxonomy" id="463040"/>
    <lineage>
        <taxon>Bacteria</taxon>
        <taxon>Pseudomonadati</taxon>
        <taxon>Pseudomonadota</taxon>
        <taxon>Betaproteobacteria</taxon>
        <taxon>Burkholderiales</taxon>
        <taxon>Alcaligenaceae</taxon>
        <taxon>Bordetella</taxon>
    </lineage>
</organism>
<dbReference type="Proteomes" id="UP000194161">
    <property type="component" value="Chromosome"/>
</dbReference>
<dbReference type="Pfam" id="PF02754">
    <property type="entry name" value="CCG"/>
    <property type="match status" value="2"/>
</dbReference>
<evidence type="ECO:0000313" key="2">
    <source>
        <dbReference type="EMBL" id="ARP94729.1"/>
    </source>
</evidence>
<gene>
    <name evidence="2" type="ORF">CAL15_10225</name>
</gene>
<dbReference type="AlphaFoldDB" id="A0A1W6ZBM6"/>
<name>A0A1W6ZBM6_9BORD</name>
<evidence type="ECO:0000259" key="1">
    <source>
        <dbReference type="Pfam" id="PF02754"/>
    </source>
</evidence>
<dbReference type="STRING" id="463040.CAL15_10225"/>